<evidence type="ECO:0000256" key="2">
    <source>
        <dbReference type="SAM" id="MobiDB-lite"/>
    </source>
</evidence>
<feature type="domain" description="CCHC-type" evidence="3">
    <location>
        <begin position="15"/>
        <end position="28"/>
    </location>
</feature>
<keyword evidence="5" id="KW-1185">Reference proteome</keyword>
<keyword evidence="1" id="KW-0863">Zinc-finger</keyword>
<gene>
    <name evidence="4" type="ORF">T07_3984</name>
</gene>
<dbReference type="EMBL" id="JYDL01000110">
    <property type="protein sequence ID" value="KRX16296.1"/>
    <property type="molecule type" value="Genomic_DNA"/>
</dbReference>
<evidence type="ECO:0000313" key="5">
    <source>
        <dbReference type="Proteomes" id="UP000054630"/>
    </source>
</evidence>
<feature type="region of interest" description="Disordered" evidence="2">
    <location>
        <begin position="25"/>
        <end position="67"/>
    </location>
</feature>
<dbReference type="PANTHER" id="PTHR47331:SF5">
    <property type="entry name" value="RIBONUCLEASE H"/>
    <property type="match status" value="1"/>
</dbReference>
<feature type="compositionally biased region" description="Polar residues" evidence="2">
    <location>
        <begin position="40"/>
        <end position="50"/>
    </location>
</feature>
<dbReference type="GO" id="GO:0003676">
    <property type="term" value="F:nucleic acid binding"/>
    <property type="evidence" value="ECO:0007669"/>
    <property type="project" value="InterPro"/>
</dbReference>
<accession>A0A0V0RPQ2</accession>
<feature type="compositionally biased region" description="Polar residues" evidence="2">
    <location>
        <begin position="142"/>
        <end position="155"/>
    </location>
</feature>
<organism evidence="4 5">
    <name type="scientific">Trichinella nelsoni</name>
    <dbReference type="NCBI Taxonomy" id="6336"/>
    <lineage>
        <taxon>Eukaryota</taxon>
        <taxon>Metazoa</taxon>
        <taxon>Ecdysozoa</taxon>
        <taxon>Nematoda</taxon>
        <taxon>Enoplea</taxon>
        <taxon>Dorylaimia</taxon>
        <taxon>Trichinellida</taxon>
        <taxon>Trichinellidae</taxon>
        <taxon>Trichinella</taxon>
    </lineage>
</organism>
<evidence type="ECO:0000259" key="3">
    <source>
        <dbReference type="PROSITE" id="PS50158"/>
    </source>
</evidence>
<sequence length="342" mass="38720">MPHEKKKAAQWFGLCFYCQKHGHSKRNCLDRKSHPAASGRSASGLCNSELSGPKAGKERKTVEPRKTQVNLATTKHGWSRFQMIKAVAHGAHGRSRRAQVGGETHSISFCGVGGSRISCQASRSVRFWHTAVSGERAEENPDTTNTPDLWQTPVSPTDWPHLQNLNLTREVRELTPVHVIIGLDSYFRFLGTQVIHGGDDDTVAVRTLLGTDDHLNAVLWKFWELEAISILPLETESGQTEMERRFKESLYYEGNRYSVGLLWKSGMANLLNNYTTTIQRYRAFEKRLSRDFRVDQDYTAVMQSYFENGWAEEASVSSTPGKTWYLPHHAVYQQGTTGKRKC</sequence>
<protein>
    <recommendedName>
        <fullName evidence="3">CCHC-type domain-containing protein</fullName>
    </recommendedName>
</protein>
<dbReference type="OrthoDB" id="5920525at2759"/>
<proteinExistence type="predicted"/>
<keyword evidence="1" id="KW-0862">Zinc</keyword>
<evidence type="ECO:0000313" key="4">
    <source>
        <dbReference type="EMBL" id="KRX16296.1"/>
    </source>
</evidence>
<dbReference type="STRING" id="6336.A0A0V0RPQ2"/>
<dbReference type="PANTHER" id="PTHR47331">
    <property type="entry name" value="PHD-TYPE DOMAIN-CONTAINING PROTEIN"/>
    <property type="match status" value="1"/>
</dbReference>
<feature type="compositionally biased region" description="Basic and acidic residues" evidence="2">
    <location>
        <begin position="55"/>
        <end position="66"/>
    </location>
</feature>
<dbReference type="InterPro" id="IPR001878">
    <property type="entry name" value="Znf_CCHC"/>
</dbReference>
<keyword evidence="1" id="KW-0479">Metal-binding</keyword>
<name>A0A0V0RPQ2_9BILA</name>
<dbReference type="AlphaFoldDB" id="A0A0V0RPQ2"/>
<reference evidence="4 5" key="1">
    <citation type="submission" date="2015-01" db="EMBL/GenBank/DDBJ databases">
        <title>Evolution of Trichinella species and genotypes.</title>
        <authorList>
            <person name="Korhonen P.K."/>
            <person name="Edoardo P."/>
            <person name="Giuseppe L.R."/>
            <person name="Gasser R.B."/>
        </authorList>
    </citation>
    <scope>NUCLEOTIDE SEQUENCE [LARGE SCALE GENOMIC DNA]</scope>
    <source>
        <strain evidence="4">ISS37</strain>
    </source>
</reference>
<feature type="region of interest" description="Disordered" evidence="2">
    <location>
        <begin position="134"/>
        <end position="155"/>
    </location>
</feature>
<comment type="caution">
    <text evidence="4">The sequence shown here is derived from an EMBL/GenBank/DDBJ whole genome shotgun (WGS) entry which is preliminary data.</text>
</comment>
<evidence type="ECO:0000256" key="1">
    <source>
        <dbReference type="PROSITE-ProRule" id="PRU00047"/>
    </source>
</evidence>
<dbReference type="PROSITE" id="PS50158">
    <property type="entry name" value="ZF_CCHC"/>
    <property type="match status" value="1"/>
</dbReference>
<dbReference type="GO" id="GO:0008270">
    <property type="term" value="F:zinc ion binding"/>
    <property type="evidence" value="ECO:0007669"/>
    <property type="project" value="UniProtKB-KW"/>
</dbReference>
<dbReference type="Proteomes" id="UP000054630">
    <property type="component" value="Unassembled WGS sequence"/>
</dbReference>